<dbReference type="PANTHER" id="PTHR38973:SF1">
    <property type="entry name" value="PLASMID PARTITION PROTEIN B"/>
    <property type="match status" value="1"/>
</dbReference>
<feature type="region of interest" description="Disordered" evidence="2">
    <location>
        <begin position="1"/>
        <end position="25"/>
    </location>
</feature>
<organism evidence="4">
    <name type="scientific">Vibrio lentus</name>
    <dbReference type="NCBI Taxonomy" id="136468"/>
    <lineage>
        <taxon>Bacteria</taxon>
        <taxon>Pseudomonadati</taxon>
        <taxon>Pseudomonadota</taxon>
        <taxon>Gammaproteobacteria</taxon>
        <taxon>Vibrionales</taxon>
        <taxon>Vibrionaceae</taxon>
        <taxon>Vibrio</taxon>
    </lineage>
</organism>
<comment type="caution">
    <text evidence="4">The sequence shown here is derived from an EMBL/GenBank/DDBJ whole genome shotgun (WGS) entry which is preliminary data.</text>
</comment>
<evidence type="ECO:0000256" key="1">
    <source>
        <dbReference type="ARBA" id="ARBA00023125"/>
    </source>
</evidence>
<evidence type="ECO:0000313" key="4">
    <source>
        <dbReference type="EMBL" id="PMK44961.1"/>
    </source>
</evidence>
<evidence type="ECO:0000256" key="2">
    <source>
        <dbReference type="SAM" id="MobiDB-lite"/>
    </source>
</evidence>
<dbReference type="Pfam" id="PF08775">
    <property type="entry name" value="ParB"/>
    <property type="match status" value="1"/>
</dbReference>
<keyword evidence="1" id="KW-0238">DNA-binding</keyword>
<protein>
    <submittedName>
        <fullName evidence="4">Chromosome partitioning protein ParB</fullName>
    </submittedName>
</protein>
<feature type="domain" description="ParB protein family C-terminal" evidence="3">
    <location>
        <begin position="231"/>
        <end position="354"/>
    </location>
</feature>
<reference evidence="4" key="2">
    <citation type="submission" date="2016-07" db="EMBL/GenBank/DDBJ databases">
        <authorList>
            <person name="Kauffman K."/>
            <person name="Arevalo P."/>
            <person name="Polz M.F."/>
        </authorList>
    </citation>
    <scope>NUCLEOTIDE SEQUENCE</scope>
    <source>
        <strain evidence="4">10N.261.52.F7</strain>
    </source>
</reference>
<dbReference type="GO" id="GO:0003677">
    <property type="term" value="F:DNA binding"/>
    <property type="evidence" value="ECO:0007669"/>
    <property type="project" value="UniProtKB-KW"/>
</dbReference>
<sequence>MAKKRGGSPLGNAPGSAQAQQSAAKANLDTLTNQLSTELEKSGQNAEDYLRKKFGLESVGQKMVWQLASGSTATFNEVTLSYNQVKQNSFVTFDVNGRDQSLLTKESLEDLGSLEFQQFYPAVGREVDGRIDVLDGSRRRAWFLLQEGRVKKFRILVTQDELSTADAKALAKQLQTAKEHNQREIGLQCQTLMKNGELTQEDTAKILNISRQAVGRALKAASIDSKLIALFPVVNDLSHTDYSLLAKVMKAFTNDKKALSGFINKIASKAVNAQPEQSQEDAKDELLTCIKTELKIVEAKQQSDKATVTSLAEFDSKGMFARKKVKGRNFSYEFGRLSKDIQAELDEAVQSVLSKHQ</sequence>
<name>A0AB36XIR1_9VIBR</name>
<reference key="1">
    <citation type="submission" date="2016-07" db="EMBL/GenBank/DDBJ databases">
        <title>Nontailed viruses are major unrecognized killers of bacteria in the ocean.</title>
        <authorList>
            <person name="Kauffman K."/>
            <person name="Hussain F."/>
            <person name="Yang J."/>
            <person name="Arevalo P."/>
            <person name="Brown J."/>
            <person name="Cutler M."/>
            <person name="Kelly L."/>
            <person name="Polz M.F."/>
        </authorList>
    </citation>
    <scope>NUCLEOTIDE SEQUENCE [LARGE SCALE GENOMIC DNA]</scope>
    <source>
        <strain>10N.261.52.F7</strain>
    </source>
</reference>
<reference evidence="4" key="3">
    <citation type="journal article" date="2018" name="Nature">
        <title>A major lineage of non-tailed dsDNA viruses as unrecognized killers of marine bacteria.</title>
        <authorList>
            <person name="Kauffman K.M."/>
            <person name="Hussain F.A."/>
            <person name="Yang J."/>
            <person name="Arevalo P."/>
            <person name="Brown J.M."/>
            <person name="Chang W.K."/>
            <person name="VanInsberghe D."/>
            <person name="Elsherbini J."/>
            <person name="Sharma R.S."/>
            <person name="Cutler M.B."/>
            <person name="Kelly L."/>
            <person name="Polz M.F."/>
        </authorList>
    </citation>
    <scope>NUCLEOTIDE SEQUENCE</scope>
    <source>
        <strain evidence="4">10N.261.52.F7</strain>
    </source>
</reference>
<feature type="compositionally biased region" description="Low complexity" evidence="2">
    <location>
        <begin position="16"/>
        <end position="25"/>
    </location>
</feature>
<gene>
    <name evidence="4" type="ORF">BCT99_05030</name>
</gene>
<dbReference type="InterPro" id="IPR014884">
    <property type="entry name" value="ParB_fam_C"/>
</dbReference>
<dbReference type="CDD" id="cd16394">
    <property type="entry name" value="sopB_N"/>
    <property type="match status" value="1"/>
</dbReference>
<dbReference type="EMBL" id="MCXM01000024">
    <property type="protein sequence ID" value="PMK44961.1"/>
    <property type="molecule type" value="Genomic_DNA"/>
</dbReference>
<dbReference type="NCBIfam" id="TIGR00180">
    <property type="entry name" value="parB_part"/>
    <property type="match status" value="1"/>
</dbReference>
<dbReference type="InterPro" id="IPR004437">
    <property type="entry name" value="ParB/RepB/Spo0J"/>
</dbReference>
<evidence type="ECO:0000259" key="3">
    <source>
        <dbReference type="Pfam" id="PF08775"/>
    </source>
</evidence>
<dbReference type="AlphaFoldDB" id="A0AB36XIR1"/>
<proteinExistence type="predicted"/>
<dbReference type="PANTHER" id="PTHR38973">
    <property type="entry name" value="PLASMID PARTITIONING CONTROL PROTEIN-RELATED"/>
    <property type="match status" value="1"/>
</dbReference>
<accession>A0AB36XIR1</accession>
<dbReference type="Gene3D" id="1.10.10.2830">
    <property type="match status" value="1"/>
</dbReference>
<dbReference type="RefSeq" id="WP_102281488.1">
    <property type="nucleotide sequence ID" value="NZ_JAJGZN020000006.1"/>
</dbReference>